<dbReference type="PANTHER" id="PTHR45224">
    <property type="entry name" value="OS01G0527900 PROTEIN-RELATED"/>
    <property type="match status" value="1"/>
</dbReference>
<evidence type="ECO:0000313" key="2">
    <source>
        <dbReference type="Proteomes" id="UP001341281"/>
    </source>
</evidence>
<evidence type="ECO:0008006" key="3">
    <source>
        <dbReference type="Google" id="ProtNLM"/>
    </source>
</evidence>
<protein>
    <recommendedName>
        <fullName evidence="3">No apical meristem-associated C-terminal domain-containing protein</fullName>
    </recommendedName>
</protein>
<sequence>MTNIGKLWLLSRPDHGPARLAKQLKDRFGRIKKRVTWFCAAWKEANSLWASGENDVDLMKRAEQIYENDHKIDGPFMFKHFWEVLRKEPKWDAYLQHLELELDKRKISDDEDVDKFSL</sequence>
<evidence type="ECO:0000313" key="1">
    <source>
        <dbReference type="EMBL" id="WVZ59024.1"/>
    </source>
</evidence>
<dbReference type="PANTHER" id="PTHR45224:SF16">
    <property type="entry name" value="OS01G0527900 PROTEIN"/>
    <property type="match status" value="1"/>
</dbReference>
<accession>A0AAQ3SQI4</accession>
<dbReference type="Proteomes" id="UP001341281">
    <property type="component" value="Chromosome 02"/>
</dbReference>
<dbReference type="EMBL" id="CP144746">
    <property type="protein sequence ID" value="WVZ59024.1"/>
    <property type="molecule type" value="Genomic_DNA"/>
</dbReference>
<gene>
    <name evidence="1" type="ORF">U9M48_009234</name>
</gene>
<proteinExistence type="predicted"/>
<keyword evidence="2" id="KW-1185">Reference proteome</keyword>
<reference evidence="1 2" key="1">
    <citation type="submission" date="2024-02" db="EMBL/GenBank/DDBJ databases">
        <title>High-quality chromosome-scale genome assembly of Pensacola bahiagrass (Paspalum notatum Flugge var. saurae).</title>
        <authorList>
            <person name="Vega J.M."/>
            <person name="Podio M."/>
            <person name="Orjuela J."/>
            <person name="Siena L.A."/>
            <person name="Pessino S.C."/>
            <person name="Combes M.C."/>
            <person name="Mariac C."/>
            <person name="Albertini E."/>
            <person name="Pupilli F."/>
            <person name="Ortiz J.P.A."/>
            <person name="Leblanc O."/>
        </authorList>
    </citation>
    <scope>NUCLEOTIDE SEQUENCE [LARGE SCALE GENOMIC DNA]</scope>
    <source>
        <strain evidence="1">R1</strain>
        <tissue evidence="1">Leaf</tissue>
    </source>
</reference>
<name>A0AAQ3SQI4_PASNO</name>
<dbReference type="AlphaFoldDB" id="A0AAQ3SQI4"/>
<organism evidence="1 2">
    <name type="scientific">Paspalum notatum var. saurae</name>
    <dbReference type="NCBI Taxonomy" id="547442"/>
    <lineage>
        <taxon>Eukaryota</taxon>
        <taxon>Viridiplantae</taxon>
        <taxon>Streptophyta</taxon>
        <taxon>Embryophyta</taxon>
        <taxon>Tracheophyta</taxon>
        <taxon>Spermatophyta</taxon>
        <taxon>Magnoliopsida</taxon>
        <taxon>Liliopsida</taxon>
        <taxon>Poales</taxon>
        <taxon>Poaceae</taxon>
        <taxon>PACMAD clade</taxon>
        <taxon>Panicoideae</taxon>
        <taxon>Andropogonodae</taxon>
        <taxon>Paspaleae</taxon>
        <taxon>Paspalinae</taxon>
        <taxon>Paspalum</taxon>
    </lineage>
</organism>